<evidence type="ECO:0000259" key="1">
    <source>
        <dbReference type="Pfam" id="PF12697"/>
    </source>
</evidence>
<keyword evidence="2" id="KW-0378">Hydrolase</keyword>
<name>A0ABW4F5C5_9PSEU</name>
<dbReference type="InterPro" id="IPR029058">
    <property type="entry name" value="AB_hydrolase_fold"/>
</dbReference>
<dbReference type="InterPro" id="IPR000073">
    <property type="entry name" value="AB_hydrolase_1"/>
</dbReference>
<dbReference type="InterPro" id="IPR050228">
    <property type="entry name" value="Carboxylesterase_BioH"/>
</dbReference>
<organism evidence="2 3">
    <name type="scientific">Pseudonocardia yunnanensis</name>
    <dbReference type="NCBI Taxonomy" id="58107"/>
    <lineage>
        <taxon>Bacteria</taxon>
        <taxon>Bacillati</taxon>
        <taxon>Actinomycetota</taxon>
        <taxon>Actinomycetes</taxon>
        <taxon>Pseudonocardiales</taxon>
        <taxon>Pseudonocardiaceae</taxon>
        <taxon>Pseudonocardia</taxon>
    </lineage>
</organism>
<comment type="caution">
    <text evidence="2">The sequence shown here is derived from an EMBL/GenBank/DDBJ whole genome shotgun (WGS) entry which is preliminary data.</text>
</comment>
<evidence type="ECO:0000313" key="3">
    <source>
        <dbReference type="Proteomes" id="UP001597114"/>
    </source>
</evidence>
<dbReference type="Proteomes" id="UP001597114">
    <property type="component" value="Unassembled WGS sequence"/>
</dbReference>
<dbReference type="Pfam" id="PF12697">
    <property type="entry name" value="Abhydrolase_6"/>
    <property type="match status" value="1"/>
</dbReference>
<reference evidence="3" key="1">
    <citation type="journal article" date="2019" name="Int. J. Syst. Evol. Microbiol.">
        <title>The Global Catalogue of Microorganisms (GCM) 10K type strain sequencing project: providing services to taxonomists for standard genome sequencing and annotation.</title>
        <authorList>
            <consortium name="The Broad Institute Genomics Platform"/>
            <consortium name="The Broad Institute Genome Sequencing Center for Infectious Disease"/>
            <person name="Wu L."/>
            <person name="Ma J."/>
        </authorList>
    </citation>
    <scope>NUCLEOTIDE SEQUENCE [LARGE SCALE GENOMIC DNA]</scope>
    <source>
        <strain evidence="3">CCM 7043</strain>
    </source>
</reference>
<accession>A0ABW4F5C5</accession>
<feature type="domain" description="AB hydrolase-1" evidence="1">
    <location>
        <begin position="28"/>
        <end position="268"/>
    </location>
</feature>
<dbReference type="SUPFAM" id="SSF53474">
    <property type="entry name" value="alpha/beta-Hydrolases"/>
    <property type="match status" value="1"/>
</dbReference>
<dbReference type="PANTHER" id="PTHR43194">
    <property type="entry name" value="HYDROLASE ALPHA/BETA FOLD FAMILY"/>
    <property type="match status" value="1"/>
</dbReference>
<dbReference type="Gene3D" id="3.40.50.1820">
    <property type="entry name" value="alpha/beta hydrolase"/>
    <property type="match status" value="1"/>
</dbReference>
<evidence type="ECO:0000313" key="2">
    <source>
        <dbReference type="EMBL" id="MFD1522878.1"/>
    </source>
</evidence>
<sequence length="278" mass="28900">MTGTILTGTVPVEGGHIAYELTGEGSPLVFLHGGAMNMRMWEPQLALAADHTVVRLDARGHGSSSTPTAPFRQCDDVAAALHELGLGSAVLVGLSMGAATALDTALEHPALVTAVVSCGAGASSMAPLDERMFSDPWTRGRLAALAAAQAALDAQAWTEAFLELGLVGPYREFSDVAPAVVALCREMITDTLTTHVVHGGPPPTPVADAARRAAEIGVPVLGVVGAIDSPDHVRVVRELVDIVPTGRLAVIESSGHMPNLDRPELFNDTLRRFLTAVG</sequence>
<dbReference type="GO" id="GO:0016787">
    <property type="term" value="F:hydrolase activity"/>
    <property type="evidence" value="ECO:0007669"/>
    <property type="project" value="UniProtKB-KW"/>
</dbReference>
<proteinExistence type="predicted"/>
<dbReference type="RefSeq" id="WP_344719726.1">
    <property type="nucleotide sequence ID" value="NZ_BAAAUS010000005.1"/>
</dbReference>
<dbReference type="PANTHER" id="PTHR43194:SF2">
    <property type="entry name" value="PEROXISOMAL MEMBRANE PROTEIN LPX1"/>
    <property type="match status" value="1"/>
</dbReference>
<keyword evidence="3" id="KW-1185">Reference proteome</keyword>
<protein>
    <submittedName>
        <fullName evidence="2">Alpha/beta fold hydrolase</fullName>
    </submittedName>
</protein>
<dbReference type="EMBL" id="JBHUCO010000051">
    <property type="protein sequence ID" value="MFD1522878.1"/>
    <property type="molecule type" value="Genomic_DNA"/>
</dbReference>
<gene>
    <name evidence="2" type="ORF">ACFSJD_35685</name>
</gene>